<dbReference type="InterPro" id="IPR000863">
    <property type="entry name" value="Sulfotransferase_dom"/>
</dbReference>
<name>A0A0E0EJH7_9ORYZ</name>
<reference evidence="5" key="2">
    <citation type="submission" date="2018-05" db="EMBL/GenBank/DDBJ databases">
        <title>OmerRS3 (Oryza meridionalis Reference Sequence Version 3).</title>
        <authorList>
            <person name="Zhang J."/>
            <person name="Kudrna D."/>
            <person name="Lee S."/>
            <person name="Talag J."/>
            <person name="Welchert J."/>
            <person name="Wing R.A."/>
        </authorList>
    </citation>
    <scope>NUCLEOTIDE SEQUENCE [LARGE SCALE GENOMIC DNA]</scope>
    <source>
        <strain evidence="5">cv. OR44</strain>
    </source>
</reference>
<evidence type="ECO:0000313" key="6">
    <source>
        <dbReference type="Proteomes" id="UP000008021"/>
    </source>
</evidence>
<accession>A0A0E0EJH7</accession>
<evidence type="ECO:0000256" key="2">
    <source>
        <dbReference type="ARBA" id="ARBA00022679"/>
    </source>
</evidence>
<evidence type="ECO:0000313" key="5">
    <source>
        <dbReference type="EnsemblPlants" id="OMERI08G07020.1"/>
    </source>
</evidence>
<organism evidence="5">
    <name type="scientific">Oryza meridionalis</name>
    <dbReference type="NCBI Taxonomy" id="40149"/>
    <lineage>
        <taxon>Eukaryota</taxon>
        <taxon>Viridiplantae</taxon>
        <taxon>Streptophyta</taxon>
        <taxon>Embryophyta</taxon>
        <taxon>Tracheophyta</taxon>
        <taxon>Spermatophyta</taxon>
        <taxon>Magnoliopsida</taxon>
        <taxon>Liliopsida</taxon>
        <taxon>Poales</taxon>
        <taxon>Poaceae</taxon>
        <taxon>BOP clade</taxon>
        <taxon>Oryzoideae</taxon>
        <taxon>Oryzeae</taxon>
        <taxon>Oryzinae</taxon>
        <taxon>Oryza</taxon>
    </lineage>
</organism>
<evidence type="ECO:0000256" key="1">
    <source>
        <dbReference type="ARBA" id="ARBA00005771"/>
    </source>
</evidence>
<dbReference type="Pfam" id="PF00685">
    <property type="entry name" value="Sulfotransfer_1"/>
    <property type="match status" value="1"/>
</dbReference>
<dbReference type="EC" id="2.8.2.-" evidence="3"/>
<keyword evidence="2 3" id="KW-0808">Transferase</keyword>
<feature type="domain" description="Sulfotransferase" evidence="4">
    <location>
        <begin position="105"/>
        <end position="218"/>
    </location>
</feature>
<dbReference type="HOGENOM" id="CLU_027239_0_3_1"/>
<sequence>MAMHRGGGLVPSAGDVLLASFPKSGMTWLKALAIATTARRACPPPASPDHPLRRLNPHDCVPLLERLFAAGRTRKIDWSPSGTFGNAMCQICCYKKCMSLYRASKIDPGRVLFLKYEEVLRDPVNTIRELAQFVGQPFSDTEEEAGIVAEIVKLCSLESLRSQKANKEGIQGVYIKFSHDSYFRKGVEEDWRNHMTPEMAEMGEHLDSIIREKLDGSGLTI</sequence>
<dbReference type="InterPro" id="IPR027417">
    <property type="entry name" value="P-loop_NTPase"/>
</dbReference>
<dbReference type="SUPFAM" id="SSF52540">
    <property type="entry name" value="P-loop containing nucleoside triphosphate hydrolases"/>
    <property type="match status" value="1"/>
</dbReference>
<dbReference type="PANTHER" id="PTHR11783">
    <property type="entry name" value="SULFOTRANSFERASE SULT"/>
    <property type="match status" value="1"/>
</dbReference>
<comment type="similarity">
    <text evidence="1 3">Belongs to the sulfotransferase 1 family.</text>
</comment>
<dbReference type="eggNOG" id="KOG1584">
    <property type="taxonomic scope" value="Eukaryota"/>
</dbReference>
<keyword evidence="6" id="KW-1185">Reference proteome</keyword>
<dbReference type="Gramene" id="OMERI08G07020.1">
    <property type="protein sequence ID" value="OMERI08G07020.1"/>
    <property type="gene ID" value="OMERI08G07020"/>
</dbReference>
<dbReference type="EnsemblPlants" id="OMERI08G07020.1">
    <property type="protein sequence ID" value="OMERI08G07020.1"/>
    <property type="gene ID" value="OMERI08G07020"/>
</dbReference>
<protein>
    <recommendedName>
        <fullName evidence="3">Sulfotransferase</fullName>
        <ecNumber evidence="3">2.8.2.-</ecNumber>
    </recommendedName>
</protein>
<reference evidence="5" key="1">
    <citation type="submission" date="2015-04" db="UniProtKB">
        <authorList>
            <consortium name="EnsemblPlants"/>
        </authorList>
    </citation>
    <scope>IDENTIFICATION</scope>
</reference>
<evidence type="ECO:0000256" key="3">
    <source>
        <dbReference type="RuleBase" id="RU361155"/>
    </source>
</evidence>
<evidence type="ECO:0000259" key="4">
    <source>
        <dbReference type="Pfam" id="PF00685"/>
    </source>
</evidence>
<dbReference type="Proteomes" id="UP000008021">
    <property type="component" value="Chromosome 8"/>
</dbReference>
<dbReference type="GO" id="GO:0008146">
    <property type="term" value="F:sulfotransferase activity"/>
    <property type="evidence" value="ECO:0007669"/>
    <property type="project" value="InterPro"/>
</dbReference>
<dbReference type="Gene3D" id="3.40.50.300">
    <property type="entry name" value="P-loop containing nucleotide triphosphate hydrolases"/>
    <property type="match status" value="2"/>
</dbReference>
<proteinExistence type="inferred from homology"/>
<dbReference type="AlphaFoldDB" id="A0A0E0EJH7"/>